<dbReference type="Gene3D" id="3.40.50.620">
    <property type="entry name" value="HUPs"/>
    <property type="match status" value="1"/>
</dbReference>
<evidence type="ECO:0000256" key="4">
    <source>
        <dbReference type="ARBA" id="ARBA00022448"/>
    </source>
</evidence>
<proteinExistence type="inferred from homology"/>
<accession>A0ABW0I1Y5</accession>
<dbReference type="Pfam" id="PF01012">
    <property type="entry name" value="ETF"/>
    <property type="match status" value="1"/>
</dbReference>
<gene>
    <name evidence="7" type="ORF">ACFPOF_31350</name>
</gene>
<name>A0ABW0I1Y5_9BACL</name>
<dbReference type="SUPFAM" id="SSF52402">
    <property type="entry name" value="Adenine nucleotide alpha hydrolases-like"/>
    <property type="match status" value="1"/>
</dbReference>
<reference evidence="8" key="1">
    <citation type="journal article" date="2019" name="Int. J. Syst. Evol. Microbiol.">
        <title>The Global Catalogue of Microorganisms (GCM) 10K type strain sequencing project: providing services to taxonomists for standard genome sequencing and annotation.</title>
        <authorList>
            <consortium name="The Broad Institute Genomics Platform"/>
            <consortium name="The Broad Institute Genome Sequencing Center for Infectious Disease"/>
            <person name="Wu L."/>
            <person name="Ma J."/>
        </authorList>
    </citation>
    <scope>NUCLEOTIDE SEQUENCE [LARGE SCALE GENOMIC DNA]</scope>
    <source>
        <strain evidence="8">CGMCC 1.18575</strain>
    </source>
</reference>
<protein>
    <recommendedName>
        <fullName evidence="3">Electron transfer flavoprotein subunit beta</fullName>
    </recommendedName>
</protein>
<dbReference type="EMBL" id="JBHSMI010000067">
    <property type="protein sequence ID" value="MFC5407248.1"/>
    <property type="molecule type" value="Genomic_DNA"/>
</dbReference>
<dbReference type="PANTHER" id="PTHR21294">
    <property type="entry name" value="ELECTRON TRANSFER FLAVOPROTEIN BETA-SUBUNIT"/>
    <property type="match status" value="1"/>
</dbReference>
<organism evidence="7 8">
    <name type="scientific">Cohnella soli</name>
    <dbReference type="NCBI Taxonomy" id="425005"/>
    <lineage>
        <taxon>Bacteria</taxon>
        <taxon>Bacillati</taxon>
        <taxon>Bacillota</taxon>
        <taxon>Bacilli</taxon>
        <taxon>Bacillales</taxon>
        <taxon>Paenibacillaceae</taxon>
        <taxon>Cohnella</taxon>
    </lineage>
</organism>
<keyword evidence="4" id="KW-0813">Transport</keyword>
<dbReference type="CDD" id="cd01714">
    <property type="entry name" value="ETF_beta"/>
    <property type="match status" value="1"/>
</dbReference>
<evidence type="ECO:0000313" key="8">
    <source>
        <dbReference type="Proteomes" id="UP001596113"/>
    </source>
</evidence>
<dbReference type="Proteomes" id="UP001596113">
    <property type="component" value="Unassembled WGS sequence"/>
</dbReference>
<evidence type="ECO:0000259" key="6">
    <source>
        <dbReference type="SMART" id="SM00893"/>
    </source>
</evidence>
<evidence type="ECO:0000256" key="3">
    <source>
        <dbReference type="ARBA" id="ARBA00016797"/>
    </source>
</evidence>
<comment type="similarity">
    <text evidence="1">Belongs to the ETF beta-subunit/FixA family.</text>
</comment>
<dbReference type="SMART" id="SM00893">
    <property type="entry name" value="ETF"/>
    <property type="match status" value="1"/>
</dbReference>
<keyword evidence="5" id="KW-0249">Electron transport</keyword>
<evidence type="ECO:0000313" key="7">
    <source>
        <dbReference type="EMBL" id="MFC5407248.1"/>
    </source>
</evidence>
<evidence type="ECO:0000256" key="1">
    <source>
        <dbReference type="ARBA" id="ARBA00007557"/>
    </source>
</evidence>
<comment type="subunit">
    <text evidence="2">Heterodimer of an alpha and a beta subunit.</text>
</comment>
<comment type="caution">
    <text evidence="7">The sequence shown here is derived from an EMBL/GenBank/DDBJ whole genome shotgun (WGS) entry which is preliminary data.</text>
</comment>
<dbReference type="PIRSF" id="PIRSF000090">
    <property type="entry name" value="Beta-ETF"/>
    <property type="match status" value="1"/>
</dbReference>
<dbReference type="PANTHER" id="PTHR21294:SF8">
    <property type="entry name" value="ELECTRON TRANSFER FLAVOPROTEIN SUBUNIT BETA"/>
    <property type="match status" value="1"/>
</dbReference>
<dbReference type="InterPro" id="IPR033948">
    <property type="entry name" value="ETF_beta_N"/>
</dbReference>
<sequence length="273" mass="29518">MRKEMIILQIAVLIKSVVATDEPVHVREGMIEDSGAKRVINPYDEYGLEEALRWKESLGGTVIAIGAGGERTVDALRTALAMGADEAIWIRVDDEAADEHSYAMLIAETLRKKQYDIVFAGHLSIDNGAGQVAIRVAELLGWPHAGAIVACEAVDGGRLLVTRDAEGDSEDWELTLPAIVTAQQGLNEPRYPALAGIIKAKRKPLTELTPQDLGVSLERVSSSELDGAPRTERVCIEVPAARQPGRKLSGATGEQAAELLRLLREEAQVLEGR</sequence>
<evidence type="ECO:0000256" key="2">
    <source>
        <dbReference type="ARBA" id="ARBA00011355"/>
    </source>
</evidence>
<dbReference type="InterPro" id="IPR012255">
    <property type="entry name" value="ETF_b"/>
</dbReference>
<dbReference type="InterPro" id="IPR014729">
    <property type="entry name" value="Rossmann-like_a/b/a_fold"/>
</dbReference>
<dbReference type="InterPro" id="IPR014730">
    <property type="entry name" value="ETF_a/b_N"/>
</dbReference>
<feature type="domain" description="Electron transfer flavoprotein alpha/beta-subunit N-terminal" evidence="6">
    <location>
        <begin position="28"/>
        <end position="217"/>
    </location>
</feature>
<evidence type="ECO:0000256" key="5">
    <source>
        <dbReference type="ARBA" id="ARBA00022982"/>
    </source>
</evidence>
<dbReference type="RefSeq" id="WP_378139741.1">
    <property type="nucleotide sequence ID" value="NZ_JBHSMI010000067.1"/>
</dbReference>
<keyword evidence="8" id="KW-1185">Reference proteome</keyword>